<organism evidence="4 5">
    <name type="scientific">Paraburkholderia denitrificans</name>
    <dbReference type="NCBI Taxonomy" id="694025"/>
    <lineage>
        <taxon>Bacteria</taxon>
        <taxon>Pseudomonadati</taxon>
        <taxon>Pseudomonadota</taxon>
        <taxon>Betaproteobacteria</taxon>
        <taxon>Burkholderiales</taxon>
        <taxon>Burkholderiaceae</taxon>
        <taxon>Paraburkholderia</taxon>
    </lineage>
</organism>
<dbReference type="CDD" id="cd00610">
    <property type="entry name" value="OAT_like"/>
    <property type="match status" value="1"/>
</dbReference>
<dbReference type="Gene3D" id="3.40.640.10">
    <property type="entry name" value="Type I PLP-dependent aspartate aminotransferase-like (Major domain)"/>
    <property type="match status" value="1"/>
</dbReference>
<dbReference type="Pfam" id="PF00202">
    <property type="entry name" value="Aminotran_3"/>
    <property type="match status" value="1"/>
</dbReference>
<dbReference type="InterPro" id="IPR015421">
    <property type="entry name" value="PyrdxlP-dep_Trfase_major"/>
</dbReference>
<dbReference type="PANTHER" id="PTHR43094:SF1">
    <property type="entry name" value="AMINOTRANSFERASE CLASS-III"/>
    <property type="match status" value="1"/>
</dbReference>
<evidence type="ECO:0000256" key="3">
    <source>
        <dbReference type="RuleBase" id="RU003560"/>
    </source>
</evidence>
<dbReference type="GO" id="GO:0008483">
    <property type="term" value="F:transaminase activity"/>
    <property type="evidence" value="ECO:0007669"/>
    <property type="project" value="UniProtKB-KW"/>
</dbReference>
<dbReference type="Gene3D" id="3.90.1150.10">
    <property type="entry name" value="Aspartate Aminotransferase, domain 1"/>
    <property type="match status" value="1"/>
</dbReference>
<evidence type="ECO:0000313" key="5">
    <source>
        <dbReference type="Proteomes" id="UP001596103"/>
    </source>
</evidence>
<keyword evidence="4" id="KW-0032">Aminotransferase</keyword>
<proteinExistence type="inferred from homology"/>
<evidence type="ECO:0000256" key="1">
    <source>
        <dbReference type="ARBA" id="ARBA00008954"/>
    </source>
</evidence>
<dbReference type="InterPro" id="IPR005814">
    <property type="entry name" value="Aminotrans_3"/>
</dbReference>
<gene>
    <name evidence="4" type="ORF">ACFPTO_18315</name>
</gene>
<sequence length="454" mass="49149">MAENQAGTVDTISAADYLSADIKHHLHPVTNPQTLEHDGPTFIDGAEGIHLDIHGQKIIDGVSGLGCVNIGYGNEKLCQAAYAEMKQLSYSHCFVGVSNQKAALLSRKLAELTNHDFEKFFFASTGSDANESAVKLAYYYWRLKGQSQRKILLAREYAYHGNTVITTALTGIPHYHFQFELPLNHLVQHVGAPYAYRCGNGLSPEDFVRKLAADLEAKITEIGADKIAAFFVEPIQGAGGMIMPPIGYLQAVQEVCNRHEILVIADEVVTGFGKTGSMFAYQHYGFKPDMITMAKGITSTYFPLSSVGVSKKVADVLATANEEFVHGFTNCGHPVGAAVALANIEVIEENHLLDNVNNNIAPALARWMEKFAKNAVVGEARSVGVLAALDFCRGDSEEELTAFCERVGNEALGRGLIARPMGPVLGMTFPLITTAEQIEESMKILEAAINAAVA</sequence>
<dbReference type="InterPro" id="IPR015424">
    <property type="entry name" value="PyrdxlP-dep_Trfase"/>
</dbReference>
<dbReference type="PIRSF" id="PIRSF000521">
    <property type="entry name" value="Transaminase_4ab_Lys_Orn"/>
    <property type="match status" value="1"/>
</dbReference>
<reference evidence="5" key="1">
    <citation type="journal article" date="2019" name="Int. J. Syst. Evol. Microbiol.">
        <title>The Global Catalogue of Microorganisms (GCM) 10K type strain sequencing project: providing services to taxonomists for standard genome sequencing and annotation.</title>
        <authorList>
            <consortium name="The Broad Institute Genomics Platform"/>
            <consortium name="The Broad Institute Genome Sequencing Center for Infectious Disease"/>
            <person name="Wu L."/>
            <person name="Ma J."/>
        </authorList>
    </citation>
    <scope>NUCLEOTIDE SEQUENCE [LARGE SCALE GENOMIC DNA]</scope>
    <source>
        <strain evidence="5">CCUG 56042</strain>
    </source>
</reference>
<keyword evidence="2 3" id="KW-0663">Pyridoxal phosphate</keyword>
<dbReference type="Proteomes" id="UP001596103">
    <property type="component" value="Unassembled WGS sequence"/>
</dbReference>
<evidence type="ECO:0000313" key="4">
    <source>
        <dbReference type="EMBL" id="MFC5430737.1"/>
    </source>
</evidence>
<evidence type="ECO:0000256" key="2">
    <source>
        <dbReference type="ARBA" id="ARBA00022898"/>
    </source>
</evidence>
<dbReference type="InterPro" id="IPR015422">
    <property type="entry name" value="PyrdxlP-dep_Trfase_small"/>
</dbReference>
<dbReference type="RefSeq" id="WP_377713437.1">
    <property type="nucleotide sequence ID" value="NZ_JBHSMP010000022.1"/>
</dbReference>
<dbReference type="EMBL" id="JBHSMP010000022">
    <property type="protein sequence ID" value="MFC5430737.1"/>
    <property type="molecule type" value="Genomic_DNA"/>
</dbReference>
<name>A0ABW0JCB1_9BURK</name>
<comment type="similarity">
    <text evidence="1 3">Belongs to the class-III pyridoxal-phosphate-dependent aminotransferase family.</text>
</comment>
<keyword evidence="5" id="KW-1185">Reference proteome</keyword>
<protein>
    <submittedName>
        <fullName evidence="4">Aspartate aminotransferase family protein</fullName>
    </submittedName>
</protein>
<comment type="caution">
    <text evidence="4">The sequence shown here is derived from an EMBL/GenBank/DDBJ whole genome shotgun (WGS) entry which is preliminary data.</text>
</comment>
<dbReference type="SUPFAM" id="SSF53383">
    <property type="entry name" value="PLP-dependent transferases"/>
    <property type="match status" value="1"/>
</dbReference>
<dbReference type="PANTHER" id="PTHR43094">
    <property type="entry name" value="AMINOTRANSFERASE"/>
    <property type="match status" value="1"/>
</dbReference>
<keyword evidence="4" id="KW-0808">Transferase</keyword>
<accession>A0ABW0JCB1</accession>